<evidence type="ECO:0000256" key="3">
    <source>
        <dbReference type="ARBA" id="ARBA00022448"/>
    </source>
</evidence>
<accession>A0A0N8KET9</accession>
<dbReference type="GO" id="GO:1904680">
    <property type="term" value="F:peptide transmembrane transporter activity"/>
    <property type="evidence" value="ECO:0007669"/>
    <property type="project" value="TreeGrafter"/>
</dbReference>
<comment type="caution">
    <text evidence="7">The sequence shown here is derived from an EMBL/GenBank/DDBJ whole genome shotgun (WGS) entry which is preliminary data.</text>
</comment>
<dbReference type="Proteomes" id="UP000182800">
    <property type="component" value="Unassembled WGS sequence"/>
</dbReference>
<evidence type="ECO:0000256" key="2">
    <source>
        <dbReference type="ARBA" id="ARBA00005695"/>
    </source>
</evidence>
<dbReference type="STRING" id="1653334.GA0071312_0598"/>
<dbReference type="Gene3D" id="3.40.190.10">
    <property type="entry name" value="Periplasmic binding protein-like II"/>
    <property type="match status" value="1"/>
</dbReference>
<keyword evidence="4 5" id="KW-0732">Signal</keyword>
<dbReference type="Proteomes" id="UP000050497">
    <property type="component" value="Unassembled WGS sequence"/>
</dbReference>
<organism evidence="7 9">
    <name type="scientific">Saliniramus fredricksonii</name>
    <dbReference type="NCBI Taxonomy" id="1653334"/>
    <lineage>
        <taxon>Bacteria</taxon>
        <taxon>Pseudomonadati</taxon>
        <taxon>Pseudomonadota</taxon>
        <taxon>Alphaproteobacteria</taxon>
        <taxon>Hyphomicrobiales</taxon>
        <taxon>Salinarimonadaceae</taxon>
        <taxon>Saliniramus</taxon>
    </lineage>
</organism>
<evidence type="ECO:0000256" key="5">
    <source>
        <dbReference type="SAM" id="SignalP"/>
    </source>
</evidence>
<dbReference type="InterPro" id="IPR039424">
    <property type="entry name" value="SBP_5"/>
</dbReference>
<dbReference type="GO" id="GO:0015833">
    <property type="term" value="P:peptide transport"/>
    <property type="evidence" value="ECO:0007669"/>
    <property type="project" value="TreeGrafter"/>
</dbReference>
<proteinExistence type="inferred from homology"/>
<dbReference type="EMBL" id="LJSX01000003">
    <property type="protein sequence ID" value="KPQ12266.1"/>
    <property type="molecule type" value="Genomic_DNA"/>
</dbReference>
<dbReference type="InterPro" id="IPR030678">
    <property type="entry name" value="Peptide/Ni-bd"/>
</dbReference>
<dbReference type="RefSeq" id="WP_074443550.1">
    <property type="nucleotide sequence ID" value="NZ_FMBM01000001.1"/>
</dbReference>
<dbReference type="GO" id="GO:0030288">
    <property type="term" value="C:outer membrane-bounded periplasmic space"/>
    <property type="evidence" value="ECO:0007669"/>
    <property type="project" value="UniProtKB-ARBA"/>
</dbReference>
<evidence type="ECO:0000256" key="1">
    <source>
        <dbReference type="ARBA" id="ARBA00004418"/>
    </source>
</evidence>
<dbReference type="PANTHER" id="PTHR30290:SF10">
    <property type="entry name" value="PERIPLASMIC OLIGOPEPTIDE-BINDING PROTEIN-RELATED"/>
    <property type="match status" value="1"/>
</dbReference>
<protein>
    <submittedName>
        <fullName evidence="7">Peptide/nickel transport system substrate-binding protein</fullName>
    </submittedName>
</protein>
<keyword evidence="3" id="KW-0813">Transport</keyword>
<feature type="domain" description="Solute-binding protein family 5" evidence="6">
    <location>
        <begin position="88"/>
        <end position="436"/>
    </location>
</feature>
<dbReference type="EMBL" id="FMBM01000001">
    <property type="protein sequence ID" value="SCC78974.1"/>
    <property type="molecule type" value="Genomic_DNA"/>
</dbReference>
<evidence type="ECO:0000313" key="8">
    <source>
        <dbReference type="EMBL" id="SCC78974.1"/>
    </source>
</evidence>
<evidence type="ECO:0000259" key="6">
    <source>
        <dbReference type="Pfam" id="PF00496"/>
    </source>
</evidence>
<gene>
    <name evidence="8" type="ORF">GA0071312_0598</name>
    <name evidence="7" type="ORF">HLUCCO17_03610</name>
</gene>
<comment type="subcellular location">
    <subcellularLocation>
        <location evidence="1">Periplasm</location>
    </subcellularLocation>
</comment>
<comment type="similarity">
    <text evidence="2">Belongs to the bacterial solute-binding protein 5 family.</text>
</comment>
<name>A0A0N8KET9_9HYPH</name>
<feature type="chain" id="PRO_5006027861" evidence="5">
    <location>
        <begin position="32"/>
        <end position="514"/>
    </location>
</feature>
<reference evidence="7 9" key="1">
    <citation type="submission" date="2015-09" db="EMBL/GenBank/DDBJ databases">
        <title>Identification and resolution of microdiversity through metagenomic sequencing of parallel consortia.</title>
        <authorList>
            <person name="Nelson W.C."/>
            <person name="Romine M.F."/>
            <person name="Lindemann S.R."/>
        </authorList>
    </citation>
    <scope>NUCLEOTIDE SEQUENCE [LARGE SCALE GENOMIC DNA]</scope>
    <source>
        <strain evidence="7">HL-109</strain>
    </source>
</reference>
<dbReference type="PIRSF" id="PIRSF002741">
    <property type="entry name" value="MppA"/>
    <property type="match status" value="1"/>
</dbReference>
<feature type="signal peptide" evidence="5">
    <location>
        <begin position="1"/>
        <end position="31"/>
    </location>
</feature>
<dbReference type="Gene3D" id="3.10.105.10">
    <property type="entry name" value="Dipeptide-binding Protein, Domain 3"/>
    <property type="match status" value="1"/>
</dbReference>
<sequence>MPAKRSFAIARSLGATAMLGAAVGLAGPASATDDPAPTRVTVAVTETIAGHNPHADSVSLMNGIWCKVYGCLVTYDFETGTFDSYMLESWGLKDPDEPTVWALEIKDGLMRHNGEQLVAADIAHSIDRIANDPNSRQTQNVRQVVEVRVIDDLNLEVVTDQPMVTLPTYMQNWIVTSKALYDEYGPEVADREHPHGIGPYRLADLSIGNYLVLEKVPDHPRAHPDNPDEVMLRIMPEPEQRVTALMNGEVQVAQFIPPQLVQRVDQASHLDIAWVDAMEIMFLAMNPETPPWDDVRARQAVAHAVNRDALVRALLGGQATILNGPAGPGVVGYDPDMPTFYEYDPEKARSLLEEAGLVGVEVDYYATVGRYIADRQISEAIVPMLEEVGFKVNFNTPEWSTLWADVQDGGVPFYYMGRGSVVDPSAALSQYFETGGSPRIAYSNPELDELFRLERAEFDPDQRNTLLREVFTLLAEDAPAHFLWRHRMAWGVSKDIAYAPRPDARLEAWDIFVR</sequence>
<dbReference type="PANTHER" id="PTHR30290">
    <property type="entry name" value="PERIPLASMIC BINDING COMPONENT OF ABC TRANSPORTER"/>
    <property type="match status" value="1"/>
</dbReference>
<reference evidence="8 10" key="2">
    <citation type="submission" date="2016-08" db="EMBL/GenBank/DDBJ databases">
        <authorList>
            <person name="Varghese N."/>
            <person name="Submissions Spin"/>
        </authorList>
    </citation>
    <scope>NUCLEOTIDE SEQUENCE [LARGE SCALE GENOMIC DNA]</scope>
    <source>
        <strain evidence="8 10">HL-109</strain>
    </source>
</reference>
<evidence type="ECO:0000313" key="10">
    <source>
        <dbReference type="Proteomes" id="UP000182800"/>
    </source>
</evidence>
<dbReference type="InterPro" id="IPR000914">
    <property type="entry name" value="SBP_5_dom"/>
</dbReference>
<evidence type="ECO:0000256" key="4">
    <source>
        <dbReference type="ARBA" id="ARBA00022729"/>
    </source>
</evidence>
<dbReference type="AlphaFoldDB" id="A0A0N8KET9"/>
<dbReference type="PATRIC" id="fig|1653334.4.peg.3332"/>
<evidence type="ECO:0000313" key="9">
    <source>
        <dbReference type="Proteomes" id="UP000050497"/>
    </source>
</evidence>
<evidence type="ECO:0000313" key="7">
    <source>
        <dbReference type="EMBL" id="KPQ12266.1"/>
    </source>
</evidence>
<dbReference type="GO" id="GO:0043190">
    <property type="term" value="C:ATP-binding cassette (ABC) transporter complex"/>
    <property type="evidence" value="ECO:0007669"/>
    <property type="project" value="InterPro"/>
</dbReference>
<dbReference type="SUPFAM" id="SSF53850">
    <property type="entry name" value="Periplasmic binding protein-like II"/>
    <property type="match status" value="1"/>
</dbReference>
<dbReference type="Pfam" id="PF00496">
    <property type="entry name" value="SBP_bac_5"/>
    <property type="match status" value="1"/>
</dbReference>
<keyword evidence="10" id="KW-1185">Reference proteome</keyword>